<dbReference type="InterPro" id="IPR001173">
    <property type="entry name" value="Glyco_trans_2-like"/>
</dbReference>
<protein>
    <submittedName>
        <fullName evidence="6">Glycosyl transferase</fullName>
    </submittedName>
</protein>
<evidence type="ECO:0000313" key="6">
    <source>
        <dbReference type="EMBL" id="OKP81738.1"/>
    </source>
</evidence>
<dbReference type="Pfam" id="PF00535">
    <property type="entry name" value="Glycos_transf_2"/>
    <property type="match status" value="1"/>
</dbReference>
<evidence type="ECO:0000256" key="1">
    <source>
        <dbReference type="ARBA" id="ARBA00004776"/>
    </source>
</evidence>
<organism evidence="6 7">
    <name type="scientific">Paenibacillus helianthi</name>
    <dbReference type="NCBI Taxonomy" id="1349432"/>
    <lineage>
        <taxon>Bacteria</taxon>
        <taxon>Bacillati</taxon>
        <taxon>Bacillota</taxon>
        <taxon>Bacilli</taxon>
        <taxon>Bacillales</taxon>
        <taxon>Paenibacillaceae</taxon>
        <taxon>Paenibacillus</taxon>
    </lineage>
</organism>
<gene>
    <name evidence="6" type="ORF">A3844_25490</name>
</gene>
<dbReference type="Gene3D" id="3.90.550.10">
    <property type="entry name" value="Spore Coat Polysaccharide Biosynthesis Protein SpsA, Chain A"/>
    <property type="match status" value="1"/>
</dbReference>
<evidence type="ECO:0000256" key="3">
    <source>
        <dbReference type="ARBA" id="ARBA00022676"/>
    </source>
</evidence>
<evidence type="ECO:0000259" key="5">
    <source>
        <dbReference type="Pfam" id="PF00535"/>
    </source>
</evidence>
<dbReference type="RefSeq" id="WP_167374741.1">
    <property type="nucleotide sequence ID" value="NZ_LVWI01000074.1"/>
</dbReference>
<proteinExistence type="inferred from homology"/>
<dbReference type="PANTHER" id="PTHR43179">
    <property type="entry name" value="RHAMNOSYLTRANSFERASE WBBL"/>
    <property type="match status" value="1"/>
</dbReference>
<dbReference type="CDD" id="cd04186">
    <property type="entry name" value="GT_2_like_c"/>
    <property type="match status" value="1"/>
</dbReference>
<dbReference type="PANTHER" id="PTHR43179:SF12">
    <property type="entry name" value="GALACTOFURANOSYLTRANSFERASE GLFT2"/>
    <property type="match status" value="1"/>
</dbReference>
<keyword evidence="4 6" id="KW-0808">Transferase</keyword>
<sequence length="351" mass="39714">MNNKINNNMNNKTVSIHIVTYNSADDIMDCLKAVIAQDYPIEQIVVVDNASADCCKDKVKEFSHIIESKAHPAEQQEAGAEGTLKVDTRVPSLLLMENHINTGFAPAHNQAIAATNTDYVLVLNPDLTLAPDYVSRLIKRMEANPKIGSATGKLLLKADHSLVDSTGLRMNKARRAFDRGAGEPAANWLEPGMVFGVSGAAAMYSRRMIEDISIDGEFFDADFFAYKEDVDVAWRAGLFGWLAYYDAEAIGHHERGWKTSGRDSKPMFIRRISYINRYKMIYKNEPARKLFSTFLYALPYELAAHGYMLLKEPKLIQAWSLFFAEWNTLKQKRKYIQAKVKRLRSENCRNS</sequence>
<evidence type="ECO:0000256" key="2">
    <source>
        <dbReference type="ARBA" id="ARBA00006739"/>
    </source>
</evidence>
<evidence type="ECO:0000313" key="7">
    <source>
        <dbReference type="Proteomes" id="UP000186058"/>
    </source>
</evidence>
<dbReference type="GO" id="GO:0016740">
    <property type="term" value="F:transferase activity"/>
    <property type="evidence" value="ECO:0007669"/>
    <property type="project" value="UniProtKB-KW"/>
</dbReference>
<comment type="caution">
    <text evidence="6">The sequence shown here is derived from an EMBL/GenBank/DDBJ whole genome shotgun (WGS) entry which is preliminary data.</text>
</comment>
<dbReference type="SUPFAM" id="SSF53448">
    <property type="entry name" value="Nucleotide-diphospho-sugar transferases"/>
    <property type="match status" value="1"/>
</dbReference>
<dbReference type="InterPro" id="IPR029044">
    <property type="entry name" value="Nucleotide-diphossugar_trans"/>
</dbReference>
<accession>A0ABX3EIC8</accession>
<keyword evidence="3" id="KW-0328">Glycosyltransferase</keyword>
<comment type="similarity">
    <text evidence="2">Belongs to the glycosyltransferase 2 family.</text>
</comment>
<feature type="domain" description="Glycosyltransferase 2-like" evidence="5">
    <location>
        <begin position="15"/>
        <end position="148"/>
    </location>
</feature>
<comment type="pathway">
    <text evidence="1">Cell wall biogenesis; cell wall polysaccharide biosynthesis.</text>
</comment>
<reference evidence="6 7" key="1">
    <citation type="submission" date="2016-03" db="EMBL/GenBank/DDBJ databases">
        <authorList>
            <person name="Sant'Anna F.H."/>
            <person name="Ambrosini A."/>
            <person name="Souza R."/>
            <person name="Bach E."/>
            <person name="Fernandes G."/>
            <person name="Balsanelli E."/>
            <person name="Baura V.A."/>
            <person name="Souza E.M."/>
            <person name="Passaglia L."/>
        </authorList>
    </citation>
    <scope>NUCLEOTIDE SEQUENCE [LARGE SCALE GENOMIC DNA]</scope>
    <source>
        <strain evidence="6 7">P26E</strain>
    </source>
</reference>
<dbReference type="EMBL" id="LVWI01000074">
    <property type="protein sequence ID" value="OKP81738.1"/>
    <property type="molecule type" value="Genomic_DNA"/>
</dbReference>
<evidence type="ECO:0000256" key="4">
    <source>
        <dbReference type="ARBA" id="ARBA00022679"/>
    </source>
</evidence>
<name>A0ABX3EIC8_9BACL</name>
<dbReference type="Proteomes" id="UP000186058">
    <property type="component" value="Unassembled WGS sequence"/>
</dbReference>
<keyword evidence="7" id="KW-1185">Reference proteome</keyword>